<dbReference type="GO" id="GO:0008168">
    <property type="term" value="F:methyltransferase activity"/>
    <property type="evidence" value="ECO:0007669"/>
    <property type="project" value="UniProtKB-KW"/>
</dbReference>
<proteinExistence type="inferred from homology"/>
<dbReference type="EMBL" id="JANVFS010000030">
    <property type="protein sequence ID" value="KAJ4471109.1"/>
    <property type="molecule type" value="Genomic_DNA"/>
</dbReference>
<evidence type="ECO:0000256" key="3">
    <source>
        <dbReference type="ARBA" id="ARBA00022679"/>
    </source>
</evidence>
<organism evidence="7 8">
    <name type="scientific">Lentinula lateritia</name>
    <dbReference type="NCBI Taxonomy" id="40482"/>
    <lineage>
        <taxon>Eukaryota</taxon>
        <taxon>Fungi</taxon>
        <taxon>Dikarya</taxon>
        <taxon>Basidiomycota</taxon>
        <taxon>Agaricomycotina</taxon>
        <taxon>Agaricomycetes</taxon>
        <taxon>Agaricomycetidae</taxon>
        <taxon>Agaricales</taxon>
        <taxon>Marasmiineae</taxon>
        <taxon>Omphalotaceae</taxon>
        <taxon>Lentinula</taxon>
    </lineage>
</organism>
<dbReference type="SUPFAM" id="SSF53335">
    <property type="entry name" value="S-adenosyl-L-methionine-dependent methyltransferases"/>
    <property type="match status" value="1"/>
</dbReference>
<feature type="binding site" evidence="6">
    <location>
        <position position="131"/>
    </location>
    <ligand>
        <name>S-adenosyl-L-methionine</name>
        <dbReference type="ChEBI" id="CHEBI:59789"/>
    </ligand>
</feature>
<dbReference type="GO" id="GO:0070475">
    <property type="term" value="P:rRNA base methylation"/>
    <property type="evidence" value="ECO:0007669"/>
    <property type="project" value="TreeGrafter"/>
</dbReference>
<dbReference type="GO" id="GO:0005634">
    <property type="term" value="C:nucleus"/>
    <property type="evidence" value="ECO:0007669"/>
    <property type="project" value="TreeGrafter"/>
</dbReference>
<evidence type="ECO:0000256" key="1">
    <source>
        <dbReference type="ARBA" id="ARBA00005878"/>
    </source>
</evidence>
<dbReference type="PIRSF" id="PIRSF037350">
    <property type="entry name" value="Mtase_ZK1128_prd"/>
    <property type="match status" value="1"/>
</dbReference>
<dbReference type="PANTHER" id="PTHR13393:SF0">
    <property type="entry name" value="RNA N6-ADENOSINE-METHYLTRANSFERASE METTL16"/>
    <property type="match status" value="1"/>
</dbReference>
<name>A0A9W8ZZQ6_9AGAR</name>
<keyword evidence="2 5" id="KW-0489">Methyltransferase</keyword>
<dbReference type="AlphaFoldDB" id="A0A9W8ZZQ6"/>
<evidence type="ECO:0000256" key="6">
    <source>
        <dbReference type="PIRSR" id="PIRSR037350-1"/>
    </source>
</evidence>
<dbReference type="InterPro" id="IPR017182">
    <property type="entry name" value="METTL16/PsiM"/>
</dbReference>
<dbReference type="InterPro" id="IPR029063">
    <property type="entry name" value="SAM-dependent_MTases_sf"/>
</dbReference>
<evidence type="ECO:0000313" key="7">
    <source>
        <dbReference type="EMBL" id="KAJ4471109.1"/>
    </source>
</evidence>
<gene>
    <name evidence="7" type="ORF">C8J55DRAFT_521931</name>
</gene>
<evidence type="ECO:0000256" key="4">
    <source>
        <dbReference type="ARBA" id="ARBA00022691"/>
    </source>
</evidence>
<dbReference type="PANTHER" id="PTHR13393">
    <property type="entry name" value="SAM-DEPENDENT METHYLTRANSFERASE"/>
    <property type="match status" value="1"/>
</dbReference>
<feature type="binding site" evidence="6">
    <location>
        <position position="75"/>
    </location>
    <ligand>
        <name>S-adenosyl-L-methionine</name>
        <dbReference type="ChEBI" id="CHEBI:59789"/>
    </ligand>
</feature>
<comment type="caution">
    <text evidence="7">The sequence shown here is derived from an EMBL/GenBank/DDBJ whole genome shotgun (WGS) entry which is preliminary data.</text>
</comment>
<dbReference type="Gene3D" id="3.40.50.150">
    <property type="entry name" value="Vaccinia Virus protein VP39"/>
    <property type="match status" value="1"/>
</dbReference>
<dbReference type="Proteomes" id="UP001150238">
    <property type="component" value="Unassembled WGS sequence"/>
</dbReference>
<reference evidence="7" key="2">
    <citation type="journal article" date="2023" name="Proc. Natl. Acad. Sci. U.S.A.">
        <title>A global phylogenomic analysis of the shiitake genus Lentinula.</title>
        <authorList>
            <person name="Sierra-Patev S."/>
            <person name="Min B."/>
            <person name="Naranjo-Ortiz M."/>
            <person name="Looney B."/>
            <person name="Konkel Z."/>
            <person name="Slot J.C."/>
            <person name="Sakamoto Y."/>
            <person name="Steenwyk J.L."/>
            <person name="Rokas A."/>
            <person name="Carro J."/>
            <person name="Camarero S."/>
            <person name="Ferreira P."/>
            <person name="Molpeceres G."/>
            <person name="Ruiz-Duenas F.J."/>
            <person name="Serrano A."/>
            <person name="Henrissat B."/>
            <person name="Drula E."/>
            <person name="Hughes K.W."/>
            <person name="Mata J.L."/>
            <person name="Ishikawa N.K."/>
            <person name="Vargas-Isla R."/>
            <person name="Ushijima S."/>
            <person name="Smith C.A."/>
            <person name="Donoghue J."/>
            <person name="Ahrendt S."/>
            <person name="Andreopoulos W."/>
            <person name="He G."/>
            <person name="LaButti K."/>
            <person name="Lipzen A."/>
            <person name="Ng V."/>
            <person name="Riley R."/>
            <person name="Sandor L."/>
            <person name="Barry K."/>
            <person name="Martinez A.T."/>
            <person name="Xiao Y."/>
            <person name="Gibbons J.G."/>
            <person name="Terashima K."/>
            <person name="Grigoriev I.V."/>
            <person name="Hibbett D."/>
        </authorList>
    </citation>
    <scope>NUCLEOTIDE SEQUENCE</scope>
    <source>
        <strain evidence="7">Sp2 HRB7682 ss15</strain>
    </source>
</reference>
<dbReference type="Pfam" id="PF05971">
    <property type="entry name" value="Methyltransf_10"/>
    <property type="match status" value="1"/>
</dbReference>
<keyword evidence="3 5" id="KW-0808">Transferase</keyword>
<sequence>MHSRNIYRNGIDFAELSAVYPPLRKYIDKASNPHKTIDFKDQDAQRCLTEALLHRDFKLKIRLPPDRLCPPVPNRLNYILWLQDITLASRYTDEPNTQSIVLGIDIGTGASAIYPLLACSLEKSWEFVVSEIDPSSFVTARQNISTNKLGDRIQIVQSHATSPILLPLHLDKERRFDFTMCNPPFYSSLQEVLQSAEAKQYRPNAVCTGAEIEMITSGGESAFVGKMVIESLDIRERCKWYTSMLGKLSSVAEVVDILKCHSIDNYIIMEFVQGQTRRWAVGWSFSDTRLPDTISRIQNPNPTISKYLPAHNTIPQPVVSVSRGSLYERLSSILSSVAHIHIRSQSALSVGAPAETNGIRPEPNFGYLVSVQENTWSRSARRRKKRRVDDLESNVGFGRQNIVAASGERLAPSHMACSIMVKESFKNTNFAFGAKEDQDSSLQDFIVEFTWRKGQVRELFDSFCSHVSRKVVTSQ</sequence>
<feature type="binding site" evidence="6">
    <location>
        <position position="182"/>
    </location>
    <ligand>
        <name>S-adenosyl-L-methionine</name>
        <dbReference type="ChEBI" id="CHEBI:59789"/>
    </ligand>
</feature>
<accession>A0A9W8ZZQ6</accession>
<feature type="binding site" evidence="6">
    <location>
        <position position="107"/>
    </location>
    <ligand>
        <name>S-adenosyl-L-methionine</name>
        <dbReference type="ChEBI" id="CHEBI:59789"/>
    </ligand>
</feature>
<protein>
    <recommendedName>
        <fullName evidence="9">S-adenosyl-L-methionine dependent methyltransferase</fullName>
    </recommendedName>
</protein>
<evidence type="ECO:0000256" key="2">
    <source>
        <dbReference type="ARBA" id="ARBA00022603"/>
    </source>
</evidence>
<dbReference type="InterPro" id="IPR010286">
    <property type="entry name" value="METTL16/RlmF"/>
</dbReference>
<comment type="similarity">
    <text evidence="1 5">Belongs to the methyltransferase superfamily. METTL16/RlmF family.</text>
</comment>
<reference evidence="7" key="1">
    <citation type="submission" date="2022-08" db="EMBL/GenBank/DDBJ databases">
        <authorList>
            <consortium name="DOE Joint Genome Institute"/>
            <person name="Min B."/>
            <person name="Riley R."/>
            <person name="Sierra-Patev S."/>
            <person name="Naranjo-Ortiz M."/>
            <person name="Looney B."/>
            <person name="Konkel Z."/>
            <person name="Slot J.C."/>
            <person name="Sakamoto Y."/>
            <person name="Steenwyk J.L."/>
            <person name="Rokas A."/>
            <person name="Carro J."/>
            <person name="Camarero S."/>
            <person name="Ferreira P."/>
            <person name="Molpeceres G."/>
            <person name="Ruiz-Duenas F.J."/>
            <person name="Serrano A."/>
            <person name="Henrissat B."/>
            <person name="Drula E."/>
            <person name="Hughes K.W."/>
            <person name="Mata J.L."/>
            <person name="Ishikawa N.K."/>
            <person name="Vargas-Isla R."/>
            <person name="Ushijima S."/>
            <person name="Smith C.A."/>
            <person name="Ahrendt S."/>
            <person name="Andreopoulos W."/>
            <person name="He G."/>
            <person name="Labutti K."/>
            <person name="Lipzen A."/>
            <person name="Ng V."/>
            <person name="Sandor L."/>
            <person name="Barry K."/>
            <person name="Martinez A.T."/>
            <person name="Xiao Y."/>
            <person name="Gibbons J.G."/>
            <person name="Terashima K."/>
            <person name="Hibbett D.S."/>
            <person name="Grigoriev I.V."/>
        </authorList>
    </citation>
    <scope>NUCLEOTIDE SEQUENCE</scope>
    <source>
        <strain evidence="7">Sp2 HRB7682 ss15</strain>
    </source>
</reference>
<evidence type="ECO:0000313" key="8">
    <source>
        <dbReference type="Proteomes" id="UP001150238"/>
    </source>
</evidence>
<keyword evidence="4 6" id="KW-0949">S-adenosyl-L-methionine</keyword>
<evidence type="ECO:0000256" key="5">
    <source>
        <dbReference type="PIRNR" id="PIRNR037350"/>
    </source>
</evidence>
<dbReference type="CDD" id="cd02440">
    <property type="entry name" value="AdoMet_MTases"/>
    <property type="match status" value="1"/>
</dbReference>
<evidence type="ECO:0008006" key="9">
    <source>
        <dbReference type="Google" id="ProtNLM"/>
    </source>
</evidence>